<reference evidence="2 3" key="1">
    <citation type="submission" date="2014-06" db="EMBL/GenBank/DDBJ databases">
        <authorList>
            <person name="Swart Estienne"/>
        </authorList>
    </citation>
    <scope>NUCLEOTIDE SEQUENCE [LARGE SCALE GENOMIC DNA]</scope>
    <source>
        <strain evidence="2 3">130c</strain>
    </source>
</reference>
<keyword evidence="3" id="KW-1185">Reference proteome</keyword>
<protein>
    <submittedName>
        <fullName evidence="2">Uncharacterized protein</fullName>
    </submittedName>
</protein>
<evidence type="ECO:0000313" key="3">
    <source>
        <dbReference type="Proteomes" id="UP000039865"/>
    </source>
</evidence>
<accession>A0A077ZVA7</accession>
<keyword evidence="1" id="KW-0472">Membrane</keyword>
<evidence type="ECO:0000313" key="2">
    <source>
        <dbReference type="EMBL" id="CDW73559.1"/>
    </source>
</evidence>
<name>A0A077ZVA7_STYLE</name>
<dbReference type="EMBL" id="CCKQ01002469">
    <property type="protein sequence ID" value="CDW73559.1"/>
    <property type="molecule type" value="Genomic_DNA"/>
</dbReference>
<evidence type="ECO:0000256" key="1">
    <source>
        <dbReference type="SAM" id="Phobius"/>
    </source>
</evidence>
<gene>
    <name evidence="2" type="primary">Contig4223.g4520</name>
    <name evidence="2" type="ORF">STYLEM_2542</name>
</gene>
<dbReference type="Proteomes" id="UP000039865">
    <property type="component" value="Unassembled WGS sequence"/>
</dbReference>
<organism evidence="2 3">
    <name type="scientific">Stylonychia lemnae</name>
    <name type="common">Ciliate</name>
    <dbReference type="NCBI Taxonomy" id="5949"/>
    <lineage>
        <taxon>Eukaryota</taxon>
        <taxon>Sar</taxon>
        <taxon>Alveolata</taxon>
        <taxon>Ciliophora</taxon>
        <taxon>Intramacronucleata</taxon>
        <taxon>Spirotrichea</taxon>
        <taxon>Stichotrichia</taxon>
        <taxon>Sporadotrichida</taxon>
        <taxon>Oxytrichidae</taxon>
        <taxon>Stylonychinae</taxon>
        <taxon>Stylonychia</taxon>
    </lineage>
</organism>
<keyword evidence="1" id="KW-1133">Transmembrane helix</keyword>
<keyword evidence="1" id="KW-0812">Transmembrane</keyword>
<sequence length="236" mass="27836">MGETIVLDIRLNPCNQEYLSSRFPKLKCETNQTKITQFIKEFKVRYMITSKFFDSQDFSSDPIKASVDIRRYFVNSQSLRQIVYNLQPNQAIGSISKLHESLSTYRFDYYQTNLESTSSLERIETDPYIVFRIKMKNDFTIIERSLNNFVQLLSNTGGLLGIITFIVNILIGWLQEFFFIQSMLKKRFLVNDHENSIKSLNINASQPQIYLQLIHDLWNRKPFYYTTKEAFLALIQ</sequence>
<dbReference type="InParanoid" id="A0A077ZVA7"/>
<feature type="transmembrane region" description="Helical" evidence="1">
    <location>
        <begin position="158"/>
        <end position="179"/>
    </location>
</feature>
<proteinExistence type="predicted"/>
<dbReference type="AlphaFoldDB" id="A0A077ZVA7"/>